<evidence type="ECO:0000313" key="1">
    <source>
        <dbReference type="EMBL" id="GIY59879.1"/>
    </source>
</evidence>
<sequence length="91" mass="10896">MIQLQPLPVQYLCWGRGMAEDEERERGRLDRWEDSDSWRAVDVKRTLCFYFFTSPFRNLQTPFSIHTCFLRWELSKTDPSFPYGPQMSTPV</sequence>
<dbReference type="AlphaFoldDB" id="A0AAV4UQ67"/>
<evidence type="ECO:0000313" key="2">
    <source>
        <dbReference type="Proteomes" id="UP001054945"/>
    </source>
</evidence>
<dbReference type="EMBL" id="BPLR01013251">
    <property type="protein sequence ID" value="GIY59879.1"/>
    <property type="molecule type" value="Genomic_DNA"/>
</dbReference>
<name>A0AAV4UQ67_CAEEX</name>
<protein>
    <submittedName>
        <fullName evidence="1">Uncharacterized protein</fullName>
    </submittedName>
</protein>
<dbReference type="Proteomes" id="UP001054945">
    <property type="component" value="Unassembled WGS sequence"/>
</dbReference>
<gene>
    <name evidence="1" type="ORF">CEXT_628111</name>
</gene>
<keyword evidence="2" id="KW-1185">Reference proteome</keyword>
<accession>A0AAV4UQ67</accession>
<organism evidence="1 2">
    <name type="scientific">Caerostris extrusa</name>
    <name type="common">Bark spider</name>
    <name type="synonym">Caerostris bankana</name>
    <dbReference type="NCBI Taxonomy" id="172846"/>
    <lineage>
        <taxon>Eukaryota</taxon>
        <taxon>Metazoa</taxon>
        <taxon>Ecdysozoa</taxon>
        <taxon>Arthropoda</taxon>
        <taxon>Chelicerata</taxon>
        <taxon>Arachnida</taxon>
        <taxon>Araneae</taxon>
        <taxon>Araneomorphae</taxon>
        <taxon>Entelegynae</taxon>
        <taxon>Araneoidea</taxon>
        <taxon>Araneidae</taxon>
        <taxon>Caerostris</taxon>
    </lineage>
</organism>
<proteinExistence type="predicted"/>
<reference evidence="1 2" key="1">
    <citation type="submission" date="2021-06" db="EMBL/GenBank/DDBJ databases">
        <title>Caerostris extrusa draft genome.</title>
        <authorList>
            <person name="Kono N."/>
            <person name="Arakawa K."/>
        </authorList>
    </citation>
    <scope>NUCLEOTIDE SEQUENCE [LARGE SCALE GENOMIC DNA]</scope>
</reference>
<comment type="caution">
    <text evidence="1">The sequence shown here is derived from an EMBL/GenBank/DDBJ whole genome shotgun (WGS) entry which is preliminary data.</text>
</comment>